<evidence type="ECO:0000256" key="1">
    <source>
        <dbReference type="SAM" id="MobiDB-lite"/>
    </source>
</evidence>
<feature type="compositionally biased region" description="Polar residues" evidence="1">
    <location>
        <begin position="60"/>
        <end position="75"/>
    </location>
</feature>
<reference evidence="2" key="2">
    <citation type="submission" date="2010-05" db="EMBL/GenBank/DDBJ databases">
        <title>The Genome Sequence of Magnaporthe poae strain ATCC 64411.</title>
        <authorList>
            <consortium name="The Broad Institute Genome Sequencing Platform"/>
            <consortium name="Broad Institute Genome Sequencing Center for Infectious Disease"/>
            <person name="Ma L.-J."/>
            <person name="Dead R."/>
            <person name="Young S."/>
            <person name="Zeng Q."/>
            <person name="Koehrsen M."/>
            <person name="Alvarado L."/>
            <person name="Berlin A."/>
            <person name="Chapman S.B."/>
            <person name="Chen Z."/>
            <person name="Freedman E."/>
            <person name="Gellesch M."/>
            <person name="Goldberg J."/>
            <person name="Griggs A."/>
            <person name="Gujja S."/>
            <person name="Heilman E.R."/>
            <person name="Heiman D."/>
            <person name="Hepburn T."/>
            <person name="Howarth C."/>
            <person name="Jen D."/>
            <person name="Larson L."/>
            <person name="Mehta T."/>
            <person name="Neiman D."/>
            <person name="Pearson M."/>
            <person name="Roberts A."/>
            <person name="Saif S."/>
            <person name="Shea T."/>
            <person name="Shenoy N."/>
            <person name="Sisk P."/>
            <person name="Stolte C."/>
            <person name="Sykes S."/>
            <person name="Walk T."/>
            <person name="White J."/>
            <person name="Yandava C."/>
            <person name="Haas B."/>
            <person name="Nusbaum C."/>
            <person name="Birren B."/>
        </authorList>
    </citation>
    <scope>NUCLEOTIDE SEQUENCE</scope>
    <source>
        <strain evidence="2">ATCC 64411</strain>
    </source>
</reference>
<reference evidence="3" key="4">
    <citation type="journal article" date="2015" name="G3 (Bethesda)">
        <title>Genome sequences of three phytopathogenic species of the Magnaporthaceae family of fungi.</title>
        <authorList>
            <person name="Okagaki L.H."/>
            <person name="Nunes C.C."/>
            <person name="Sailsbery J."/>
            <person name="Clay B."/>
            <person name="Brown D."/>
            <person name="John T."/>
            <person name="Oh Y."/>
            <person name="Young N."/>
            <person name="Fitzgerald M."/>
            <person name="Haas B.J."/>
            <person name="Zeng Q."/>
            <person name="Young S."/>
            <person name="Adiconis X."/>
            <person name="Fan L."/>
            <person name="Levin J.Z."/>
            <person name="Mitchell T.K."/>
            <person name="Okubara P.A."/>
            <person name="Farman M.L."/>
            <person name="Kohn L.M."/>
            <person name="Birren B."/>
            <person name="Ma L.-J."/>
            <person name="Dean R.A."/>
        </authorList>
    </citation>
    <scope>NUCLEOTIDE SEQUENCE</scope>
    <source>
        <strain evidence="3">ATCC 64411 / 73-15</strain>
    </source>
</reference>
<dbReference type="EMBL" id="ADBL01001818">
    <property type="status" value="NOT_ANNOTATED_CDS"/>
    <property type="molecule type" value="Genomic_DNA"/>
</dbReference>
<reference evidence="4" key="1">
    <citation type="submission" date="2010-05" db="EMBL/GenBank/DDBJ databases">
        <title>The genome sequence of Magnaporthe poae strain ATCC 64411.</title>
        <authorList>
            <person name="Ma L.-J."/>
            <person name="Dead R."/>
            <person name="Young S."/>
            <person name="Zeng Q."/>
            <person name="Koehrsen M."/>
            <person name="Alvarado L."/>
            <person name="Berlin A."/>
            <person name="Chapman S.B."/>
            <person name="Chen Z."/>
            <person name="Freedman E."/>
            <person name="Gellesch M."/>
            <person name="Goldberg J."/>
            <person name="Griggs A."/>
            <person name="Gujja S."/>
            <person name="Heilman E.R."/>
            <person name="Heiman D."/>
            <person name="Hepburn T."/>
            <person name="Howarth C."/>
            <person name="Jen D."/>
            <person name="Larson L."/>
            <person name="Mehta T."/>
            <person name="Neiman D."/>
            <person name="Pearson M."/>
            <person name="Roberts A."/>
            <person name="Saif S."/>
            <person name="Shea T."/>
            <person name="Shenoy N."/>
            <person name="Sisk P."/>
            <person name="Stolte C."/>
            <person name="Sykes S."/>
            <person name="Walk T."/>
            <person name="White J."/>
            <person name="Yandava C."/>
            <person name="Haas B."/>
            <person name="Nusbaum C."/>
            <person name="Birren B."/>
        </authorList>
    </citation>
    <scope>NUCLEOTIDE SEQUENCE [LARGE SCALE GENOMIC DNA]</scope>
    <source>
        <strain evidence="4">ATCC 64411 / 73-15</strain>
    </source>
</reference>
<protein>
    <submittedName>
        <fullName evidence="2 3">Uncharacterized protein</fullName>
    </submittedName>
</protein>
<reference evidence="2" key="3">
    <citation type="submission" date="2011-03" db="EMBL/GenBank/DDBJ databases">
        <title>Annotation of Magnaporthe poae ATCC 64411.</title>
        <authorList>
            <person name="Ma L.-J."/>
            <person name="Dead R."/>
            <person name="Young S.K."/>
            <person name="Zeng Q."/>
            <person name="Gargeya S."/>
            <person name="Fitzgerald M."/>
            <person name="Haas B."/>
            <person name="Abouelleil A."/>
            <person name="Alvarado L."/>
            <person name="Arachchi H.M."/>
            <person name="Berlin A."/>
            <person name="Brown A."/>
            <person name="Chapman S.B."/>
            <person name="Chen Z."/>
            <person name="Dunbar C."/>
            <person name="Freedman E."/>
            <person name="Gearin G."/>
            <person name="Gellesch M."/>
            <person name="Goldberg J."/>
            <person name="Griggs A."/>
            <person name="Gujja S."/>
            <person name="Heiman D."/>
            <person name="Howarth C."/>
            <person name="Larson L."/>
            <person name="Lui A."/>
            <person name="MacDonald P.J.P."/>
            <person name="Mehta T."/>
            <person name="Montmayeur A."/>
            <person name="Murphy C."/>
            <person name="Neiman D."/>
            <person name="Pearson M."/>
            <person name="Priest M."/>
            <person name="Roberts A."/>
            <person name="Saif S."/>
            <person name="Shea T."/>
            <person name="Shenoy N."/>
            <person name="Sisk P."/>
            <person name="Stolte C."/>
            <person name="Sykes S."/>
            <person name="Yandava C."/>
            <person name="Wortman J."/>
            <person name="Nusbaum C."/>
            <person name="Birren B."/>
        </authorList>
    </citation>
    <scope>NUCLEOTIDE SEQUENCE</scope>
    <source>
        <strain evidence="2">ATCC 64411</strain>
    </source>
</reference>
<dbReference type="EnsemblFungi" id="MAPG_07519T0">
    <property type="protein sequence ID" value="MAPG_07519T0"/>
    <property type="gene ID" value="MAPG_07519"/>
</dbReference>
<organism evidence="3 4">
    <name type="scientific">Magnaporthiopsis poae (strain ATCC 64411 / 73-15)</name>
    <name type="common">Kentucky bluegrass fungus</name>
    <name type="synonym">Magnaporthe poae</name>
    <dbReference type="NCBI Taxonomy" id="644358"/>
    <lineage>
        <taxon>Eukaryota</taxon>
        <taxon>Fungi</taxon>
        <taxon>Dikarya</taxon>
        <taxon>Ascomycota</taxon>
        <taxon>Pezizomycotina</taxon>
        <taxon>Sordariomycetes</taxon>
        <taxon>Sordariomycetidae</taxon>
        <taxon>Magnaporthales</taxon>
        <taxon>Magnaporthaceae</taxon>
        <taxon>Magnaporthiopsis</taxon>
    </lineage>
</organism>
<feature type="region of interest" description="Disordered" evidence="1">
    <location>
        <begin position="60"/>
        <end position="82"/>
    </location>
</feature>
<proteinExistence type="predicted"/>
<evidence type="ECO:0000313" key="2">
    <source>
        <dbReference type="EMBL" id="KLU88534.1"/>
    </source>
</evidence>
<sequence length="110" mass="12507">MRGGHGRGRLINWRPRGSSRSNRRFLSISLRIRHRPRCQALPSWASSVPIQYITHPSISHSKTVPSRSLNSSGLQTLPPLPSRLQGQRPDLKLAPQVRQAWLLLWIPSFS</sequence>
<dbReference type="AlphaFoldDB" id="A0A0C4E4W5"/>
<dbReference type="VEuPathDB" id="FungiDB:MAPG_07519"/>
<accession>A0A0C4E4W5</accession>
<dbReference type="Proteomes" id="UP000011715">
    <property type="component" value="Unassembled WGS sequence"/>
</dbReference>
<reference evidence="3" key="5">
    <citation type="submission" date="2015-06" db="UniProtKB">
        <authorList>
            <consortium name="EnsemblFungi"/>
        </authorList>
    </citation>
    <scope>IDENTIFICATION</scope>
    <source>
        <strain evidence="3">ATCC 64411</strain>
    </source>
</reference>
<keyword evidence="4" id="KW-1185">Reference proteome</keyword>
<dbReference type="EMBL" id="GL876971">
    <property type="protein sequence ID" value="KLU88534.1"/>
    <property type="molecule type" value="Genomic_DNA"/>
</dbReference>
<gene>
    <name evidence="2" type="ORF">MAPG_07519</name>
</gene>
<evidence type="ECO:0000313" key="4">
    <source>
        <dbReference type="Proteomes" id="UP000011715"/>
    </source>
</evidence>
<evidence type="ECO:0000313" key="3">
    <source>
        <dbReference type="EnsemblFungi" id="MAPG_07519T0"/>
    </source>
</evidence>
<name>A0A0C4E4W5_MAGP6</name>